<evidence type="ECO:0000313" key="3">
    <source>
        <dbReference type="Proteomes" id="UP000596252"/>
    </source>
</evidence>
<accession>A0ABX7G525</accession>
<dbReference type="InterPro" id="IPR011047">
    <property type="entry name" value="Quinoprotein_ADH-like_sf"/>
</dbReference>
<feature type="repeat" description="WD" evidence="1">
    <location>
        <begin position="155"/>
        <end position="196"/>
    </location>
</feature>
<dbReference type="PROSITE" id="PS50294">
    <property type="entry name" value="WD_REPEATS_REGION"/>
    <property type="match status" value="1"/>
</dbReference>
<proteinExistence type="predicted"/>
<name>A0ABX7G525_9GAMM</name>
<dbReference type="PANTHER" id="PTHR44675">
    <property type="entry name" value="PAK1 INTERACTING PROTEIN 1"/>
    <property type="match status" value="1"/>
</dbReference>
<dbReference type="RefSeq" id="WP_203326016.1">
    <property type="nucleotide sequence ID" value="NZ_CP069213.1"/>
</dbReference>
<dbReference type="SMART" id="SM00320">
    <property type="entry name" value="WD40"/>
    <property type="match status" value="2"/>
</dbReference>
<dbReference type="PROSITE" id="PS51257">
    <property type="entry name" value="PROKAR_LIPOPROTEIN"/>
    <property type="match status" value="1"/>
</dbReference>
<dbReference type="PROSITE" id="PS50082">
    <property type="entry name" value="WD_REPEATS_2"/>
    <property type="match status" value="1"/>
</dbReference>
<keyword evidence="1" id="KW-0853">WD repeat</keyword>
<dbReference type="PANTHER" id="PTHR44675:SF1">
    <property type="entry name" value="P21-ACTIVATED PROTEIN KINASE-INTERACTING PROTEIN 1"/>
    <property type="match status" value="1"/>
</dbReference>
<dbReference type="InterPro" id="IPR015943">
    <property type="entry name" value="WD40/YVTN_repeat-like_dom_sf"/>
</dbReference>
<gene>
    <name evidence="2" type="ORF">JQC75_02975</name>
</gene>
<dbReference type="SUPFAM" id="SSF50998">
    <property type="entry name" value="Quinoprotein alcohol dehydrogenase-like"/>
    <property type="match status" value="1"/>
</dbReference>
<evidence type="ECO:0000256" key="1">
    <source>
        <dbReference type="PROSITE-ProRule" id="PRU00221"/>
    </source>
</evidence>
<sequence>MWNKFNGSYLWLALVFVLLSGCSPREADGVLVLSDAPSYGATLSQDASLALISTESGGVELWQLSPKTLKHRWQHGQTSNESIALALSDNAVFAASLSRDSVALWRIDDGSQVGLWSLPSAGQALALSDGGGLLVGLADGTVMSLVAGQSKLIRFLGHSEKVNSVALSADGKLALSGGNDYQAILWQANTGQPLQTLHFDARVLAVALSSNGELGFAADAKADARIFASQTGHIISELQIKQRSMTFSAARFVNNNAALLTGSPFREVLRWQTKDGKVTGRWQVSLSNRPQIKGAVVYSVAETGLPQTPVASISSSGRVEYWSTR</sequence>
<organism evidence="2 3">
    <name type="scientific">Shewanella litorisediminis</name>
    <dbReference type="NCBI Taxonomy" id="1173586"/>
    <lineage>
        <taxon>Bacteria</taxon>
        <taxon>Pseudomonadati</taxon>
        <taxon>Pseudomonadota</taxon>
        <taxon>Gammaproteobacteria</taxon>
        <taxon>Alteromonadales</taxon>
        <taxon>Shewanellaceae</taxon>
        <taxon>Shewanella</taxon>
    </lineage>
</organism>
<dbReference type="InterPro" id="IPR051959">
    <property type="entry name" value="PAK1-Kinase_Regulator"/>
</dbReference>
<dbReference type="Pfam" id="PF00400">
    <property type="entry name" value="WD40"/>
    <property type="match status" value="1"/>
</dbReference>
<dbReference type="Proteomes" id="UP000596252">
    <property type="component" value="Chromosome"/>
</dbReference>
<dbReference type="EMBL" id="CP069213">
    <property type="protein sequence ID" value="QRH02404.1"/>
    <property type="molecule type" value="Genomic_DNA"/>
</dbReference>
<dbReference type="InterPro" id="IPR001680">
    <property type="entry name" value="WD40_rpt"/>
</dbReference>
<reference evidence="2 3" key="1">
    <citation type="journal article" date="2012" name="Antonie Van Leeuwenhoek">
        <title>Shewanella litorisediminis sp. nov., a gammaproteobacterium isolated from a tidal flat sediment.</title>
        <authorList>
            <person name="Lee M.H."/>
            <person name="Yoon J.H."/>
        </authorList>
    </citation>
    <scope>NUCLEOTIDE SEQUENCE [LARGE SCALE GENOMIC DNA]</scope>
    <source>
        <strain evidence="2 3">SMK1-12</strain>
    </source>
</reference>
<evidence type="ECO:0008006" key="4">
    <source>
        <dbReference type="Google" id="ProtNLM"/>
    </source>
</evidence>
<keyword evidence="3" id="KW-1185">Reference proteome</keyword>
<protein>
    <recommendedName>
        <fullName evidence="4">WD-40 repeat protein</fullName>
    </recommendedName>
</protein>
<evidence type="ECO:0000313" key="2">
    <source>
        <dbReference type="EMBL" id="QRH02404.1"/>
    </source>
</evidence>
<dbReference type="Gene3D" id="2.130.10.10">
    <property type="entry name" value="YVTN repeat-like/Quinoprotein amine dehydrogenase"/>
    <property type="match status" value="1"/>
</dbReference>